<reference evidence="2 3" key="1">
    <citation type="submission" date="2021-05" db="EMBL/GenBank/DDBJ databases">
        <title>Mycobacterium acidophilum sp. nov., an extremely acid-tolerant member of the genus Mycobacterium.</title>
        <authorList>
            <person name="Xia J."/>
        </authorList>
    </citation>
    <scope>NUCLEOTIDE SEQUENCE [LARGE SCALE GENOMIC DNA]</scope>
    <source>
        <strain evidence="2 3">M1</strain>
    </source>
</reference>
<comment type="caution">
    <text evidence="2">The sequence shown here is derived from an EMBL/GenBank/DDBJ whole genome shotgun (WGS) entry which is preliminary data.</text>
</comment>
<dbReference type="Pfam" id="PF14032">
    <property type="entry name" value="PknH_C"/>
    <property type="match status" value="1"/>
</dbReference>
<organism evidence="2 3">
    <name type="scientific">Mycolicibacter acidiphilus</name>
    <dbReference type="NCBI Taxonomy" id="2835306"/>
    <lineage>
        <taxon>Bacteria</taxon>
        <taxon>Bacillati</taxon>
        <taxon>Actinomycetota</taxon>
        <taxon>Actinomycetes</taxon>
        <taxon>Mycobacteriales</taxon>
        <taxon>Mycobacteriaceae</taxon>
        <taxon>Mycolicibacter</taxon>
    </lineage>
</organism>
<protein>
    <submittedName>
        <fullName evidence="2">Sensor domain-containing protein</fullName>
    </submittedName>
</protein>
<accession>A0ABS5RN69</accession>
<name>A0ABS5RN69_9MYCO</name>
<proteinExistence type="predicted"/>
<dbReference type="Proteomes" id="UP001519535">
    <property type="component" value="Unassembled WGS sequence"/>
</dbReference>
<evidence type="ECO:0000259" key="1">
    <source>
        <dbReference type="Pfam" id="PF14032"/>
    </source>
</evidence>
<evidence type="ECO:0000313" key="3">
    <source>
        <dbReference type="Proteomes" id="UP001519535"/>
    </source>
</evidence>
<dbReference type="InterPro" id="IPR038232">
    <property type="entry name" value="PknH-like_Extracell_sf"/>
</dbReference>
<dbReference type="InterPro" id="IPR026954">
    <property type="entry name" value="PknH-like_Extracell"/>
</dbReference>
<evidence type="ECO:0000313" key="2">
    <source>
        <dbReference type="EMBL" id="MBS9535747.1"/>
    </source>
</evidence>
<gene>
    <name evidence="2" type="ORF">KIH27_19355</name>
</gene>
<dbReference type="Gene3D" id="3.40.1000.70">
    <property type="entry name" value="PknH-like extracellular domain"/>
    <property type="match status" value="1"/>
</dbReference>
<sequence>MAPTDLAGLLPSPADVTELTGRDGMSLTLTETELGGFPKKSSFDPPECEGAVSIGSTHVYDPDAVRGYYLTHMDGPTAIFDQSAAAYDSPVAAESALQVMLANWRKCGGTTISWHTHDGVHDTVLEIPADAGNGITTMRFHAHLGPLGTAGVHALAVKANVLVDVTVLPDNDVDDLSNGVAAVAAFILNRIPGPR</sequence>
<dbReference type="EMBL" id="JAHCLR010000057">
    <property type="protein sequence ID" value="MBS9535747.1"/>
    <property type="molecule type" value="Genomic_DNA"/>
</dbReference>
<feature type="domain" description="PknH-like extracellular" evidence="1">
    <location>
        <begin position="2"/>
        <end position="181"/>
    </location>
</feature>
<keyword evidence="3" id="KW-1185">Reference proteome</keyword>